<name>A0A150HPY7_9GAMM</name>
<sequence length="536" mass="62827">MRFVDALGVLSKSSSYAVSTEHDLDKNLVNVKENLYVDMPIETDVMELLAKIAEKSQSRKVIFLCGSSGDGKSELLLRAKQKYDNPYIKFHLDATHSFEPHDTAIGTLDKLFREFEAGSHSLVIGINIGMLGNYAEEAENLCIREKLKKYLELKENSEDFNFINFEDYPKFEITEDGYKSEFITRLLQKITSPSSELYQLFLKDELEGLNSADQFKFVNYKLLCNEHVQKVLIELLLKIRLFRNQFITARTFLDLIYELIAKKDYLFNNLFCCNENEILEKSIEFDPSRLRTKTIDRFVIGYELDSLPNDFDIFKQKLKTELMIDDLKDSKSYIRLFYILKFLDMGNNYHKKFTDDFAENLLLNYLEIYRHHIYYVSAKSKSALRNFYNKELINAIRGYINKKAPYLKDDQFLISEYDEYKVISHLKLGPDFSAIEKNQSKNGKGFFDVYIRIKDFSDEKGDPTVQFSVDINLYELLSRLRAGYRPNKNDRSVVVMLNEIVNRLFNFANRSNQINFKSVSNEIKFISEDDCIEVEY</sequence>
<dbReference type="EMBL" id="JRHX01000092">
    <property type="protein sequence ID" value="KXZ68564.1"/>
    <property type="molecule type" value="Genomic_DNA"/>
</dbReference>
<protein>
    <recommendedName>
        <fullName evidence="3">DNA phosphorothioation-dependent restriction protein DptF</fullName>
    </recommendedName>
</protein>
<dbReference type="RefSeq" id="WP_061525708.1">
    <property type="nucleotide sequence ID" value="NZ_JRHX01000092.1"/>
</dbReference>
<dbReference type="InterPro" id="IPR017647">
    <property type="entry name" value="Dnd_assoc_3"/>
</dbReference>
<dbReference type="PATRIC" id="fig|52133.19.peg.3340"/>
<evidence type="ECO:0008006" key="3">
    <source>
        <dbReference type="Google" id="ProtNLM"/>
    </source>
</evidence>
<dbReference type="Proteomes" id="UP000075544">
    <property type="component" value="Unassembled WGS sequence"/>
</dbReference>
<comment type="caution">
    <text evidence="1">The sequence shown here is derived from an EMBL/GenBank/DDBJ whole genome shotgun (WGS) entry which is preliminary data.</text>
</comment>
<evidence type="ECO:0000313" key="2">
    <source>
        <dbReference type="Proteomes" id="UP000075544"/>
    </source>
</evidence>
<organism evidence="1 2">
    <name type="scientific">Acinetobacter venetianus</name>
    <dbReference type="NCBI Taxonomy" id="52133"/>
    <lineage>
        <taxon>Bacteria</taxon>
        <taxon>Pseudomonadati</taxon>
        <taxon>Pseudomonadota</taxon>
        <taxon>Gammaproteobacteria</taxon>
        <taxon>Moraxellales</taxon>
        <taxon>Moraxellaceae</taxon>
        <taxon>Acinetobacter</taxon>
    </lineage>
</organism>
<evidence type="ECO:0000313" key="1">
    <source>
        <dbReference type="EMBL" id="KXZ68564.1"/>
    </source>
</evidence>
<accession>A0A150HPY7</accession>
<gene>
    <name evidence="1" type="ORF">AVENLUH13518_03295</name>
</gene>
<dbReference type="AlphaFoldDB" id="A0A150HPY7"/>
<proteinExistence type="predicted"/>
<reference evidence="1 2" key="1">
    <citation type="journal article" date="2016" name="Sci. Rep.">
        <title>Genomic and phenotypic characterization of the species Acinetobacter venetianus.</title>
        <authorList>
            <person name="Fondi M."/>
            <person name="Maida I."/>
            <person name="Perrin E."/>
            <person name="Orlandini V."/>
            <person name="La Torre L."/>
            <person name="Bosi E."/>
            <person name="Negroni A."/>
            <person name="Zanaroli G."/>
            <person name="Fava F."/>
            <person name="Decorosi F."/>
            <person name="Giovannetti L."/>
            <person name="Viti C."/>
            <person name="Vaneechoutte M."/>
            <person name="Dijkshoorn L."/>
            <person name="Fani R."/>
        </authorList>
    </citation>
    <scope>NUCLEOTIDE SEQUENCE [LARGE SCALE GENOMIC DNA]</scope>
    <source>
        <strain evidence="1 2">LUH13518</strain>
    </source>
</reference>
<dbReference type="NCBIfam" id="TIGR03238">
    <property type="entry name" value="dnd_assoc_3"/>
    <property type="match status" value="1"/>
</dbReference>